<reference evidence="3 4" key="1">
    <citation type="submission" date="2018-01" db="EMBL/GenBank/DDBJ databases">
        <authorList>
            <person name="Gaut B.S."/>
            <person name="Morton B.R."/>
            <person name="Clegg M.T."/>
            <person name="Duvall M.R."/>
        </authorList>
    </citation>
    <scope>NUCLEOTIDE SEQUENCE [LARGE SCALE GENOMIC DNA]</scope>
    <source>
        <strain evidence="3 4">HR-AV</strain>
    </source>
</reference>
<evidence type="ECO:0000313" key="3">
    <source>
        <dbReference type="EMBL" id="POY36475.1"/>
    </source>
</evidence>
<name>A0A2S5A1Q1_9SPHI</name>
<evidence type="ECO:0000259" key="2">
    <source>
        <dbReference type="Pfam" id="PF11827"/>
    </source>
</evidence>
<sequence>MKNKFLIAALSVAFFTACNSGNKKSNESHDMSNDTTQTQPPVNDTEEKALATPPGVNAKVAASVKKIVDGYLSMKNALTKDNDKDAAAAGKEMVNAFTDFDKVSLTASQAEMYNDIEDDAREHAEHIGENTGNLKHQREHFDMLSKDVYELVKSFGGGQPLYKDYCPMYNDKKGAIWLSETKEIKNPYYGSQMLTCGSVKEEIK</sequence>
<dbReference type="AlphaFoldDB" id="A0A2S5A1Q1"/>
<dbReference type="InterPro" id="IPR021782">
    <property type="entry name" value="DUF3347"/>
</dbReference>
<feature type="domain" description="DUF3347" evidence="2">
    <location>
        <begin position="67"/>
        <end position="156"/>
    </location>
</feature>
<evidence type="ECO:0000256" key="1">
    <source>
        <dbReference type="SAM" id="MobiDB-lite"/>
    </source>
</evidence>
<accession>A0A2S5A1Q1</accession>
<dbReference type="OrthoDB" id="5513217at2"/>
<gene>
    <name evidence="3" type="ORF">C3K47_11860</name>
</gene>
<protein>
    <recommendedName>
        <fullName evidence="2">DUF3347 domain-containing protein</fullName>
    </recommendedName>
</protein>
<dbReference type="Pfam" id="PF11827">
    <property type="entry name" value="DUF3347"/>
    <property type="match status" value="1"/>
</dbReference>
<dbReference type="RefSeq" id="WP_103789390.1">
    <property type="nucleotide sequence ID" value="NZ_PQVF01000007.1"/>
</dbReference>
<proteinExistence type="predicted"/>
<dbReference type="EMBL" id="PQVF01000007">
    <property type="protein sequence ID" value="POY36475.1"/>
    <property type="molecule type" value="Genomic_DNA"/>
</dbReference>
<keyword evidence="4" id="KW-1185">Reference proteome</keyword>
<feature type="compositionally biased region" description="Polar residues" evidence="1">
    <location>
        <begin position="33"/>
        <end position="42"/>
    </location>
</feature>
<organism evidence="3 4">
    <name type="scientific">Solitalea longa</name>
    <dbReference type="NCBI Taxonomy" id="2079460"/>
    <lineage>
        <taxon>Bacteria</taxon>
        <taxon>Pseudomonadati</taxon>
        <taxon>Bacteroidota</taxon>
        <taxon>Sphingobacteriia</taxon>
        <taxon>Sphingobacteriales</taxon>
        <taxon>Sphingobacteriaceae</taxon>
        <taxon>Solitalea</taxon>
    </lineage>
</organism>
<dbReference type="PROSITE" id="PS51257">
    <property type="entry name" value="PROKAR_LIPOPROTEIN"/>
    <property type="match status" value="1"/>
</dbReference>
<comment type="caution">
    <text evidence="3">The sequence shown here is derived from an EMBL/GenBank/DDBJ whole genome shotgun (WGS) entry which is preliminary data.</text>
</comment>
<evidence type="ECO:0000313" key="4">
    <source>
        <dbReference type="Proteomes" id="UP000236893"/>
    </source>
</evidence>
<feature type="region of interest" description="Disordered" evidence="1">
    <location>
        <begin position="23"/>
        <end position="50"/>
    </location>
</feature>
<dbReference type="Proteomes" id="UP000236893">
    <property type="component" value="Unassembled WGS sequence"/>
</dbReference>